<organism evidence="3 4">
    <name type="scientific">Deinococcus irradiatisoli</name>
    <dbReference type="NCBI Taxonomy" id="2202254"/>
    <lineage>
        <taxon>Bacteria</taxon>
        <taxon>Thermotogati</taxon>
        <taxon>Deinococcota</taxon>
        <taxon>Deinococci</taxon>
        <taxon>Deinococcales</taxon>
        <taxon>Deinococcaceae</taxon>
        <taxon>Deinococcus</taxon>
    </lineage>
</organism>
<evidence type="ECO:0000313" key="3">
    <source>
        <dbReference type="EMBL" id="AWN23893.1"/>
    </source>
</evidence>
<dbReference type="InterPro" id="IPR053145">
    <property type="entry name" value="AB_hydrolase_Est10"/>
</dbReference>
<dbReference type="GO" id="GO:0052689">
    <property type="term" value="F:carboxylic ester hydrolase activity"/>
    <property type="evidence" value="ECO:0007669"/>
    <property type="project" value="TreeGrafter"/>
</dbReference>
<accession>A0A2Z3JFF3</accession>
<protein>
    <submittedName>
        <fullName evidence="3">Alpha/beta hydrolase</fullName>
    </submittedName>
</protein>
<feature type="signal peptide" evidence="1">
    <location>
        <begin position="1"/>
        <end position="26"/>
    </location>
</feature>
<dbReference type="PANTHER" id="PTHR43265">
    <property type="entry name" value="ESTERASE ESTD"/>
    <property type="match status" value="1"/>
</dbReference>
<dbReference type="Gene3D" id="3.40.50.1820">
    <property type="entry name" value="alpha/beta hydrolase"/>
    <property type="match status" value="1"/>
</dbReference>
<feature type="domain" description="Serine aminopeptidase S33" evidence="2">
    <location>
        <begin position="78"/>
        <end position="285"/>
    </location>
</feature>
<dbReference type="InterPro" id="IPR029058">
    <property type="entry name" value="AB_hydrolase_fold"/>
</dbReference>
<name>A0A2Z3JFF3_9DEIO</name>
<dbReference type="EMBL" id="CP029494">
    <property type="protein sequence ID" value="AWN23893.1"/>
    <property type="molecule type" value="Genomic_DNA"/>
</dbReference>
<keyword evidence="4" id="KW-1185">Reference proteome</keyword>
<gene>
    <name evidence="3" type="ORF">DKM44_12190</name>
</gene>
<dbReference type="AlphaFoldDB" id="A0A2Z3JFF3"/>
<dbReference type="OrthoDB" id="9809549at2"/>
<evidence type="ECO:0000259" key="2">
    <source>
        <dbReference type="Pfam" id="PF12146"/>
    </source>
</evidence>
<dbReference type="SUPFAM" id="SSF53474">
    <property type="entry name" value="alpha/beta-Hydrolases"/>
    <property type="match status" value="1"/>
</dbReference>
<dbReference type="Proteomes" id="UP000245368">
    <property type="component" value="Chromosome"/>
</dbReference>
<dbReference type="PANTHER" id="PTHR43265:SF1">
    <property type="entry name" value="ESTERASE ESTD"/>
    <property type="match status" value="1"/>
</dbReference>
<dbReference type="InterPro" id="IPR022742">
    <property type="entry name" value="Hydrolase_4"/>
</dbReference>
<keyword evidence="3" id="KW-0378">Hydrolase</keyword>
<dbReference type="RefSeq" id="WP_109827621.1">
    <property type="nucleotide sequence ID" value="NZ_CP029494.1"/>
</dbReference>
<reference evidence="3 4" key="1">
    <citation type="submission" date="2018-05" db="EMBL/GenBank/DDBJ databases">
        <title>Complete Genome Sequence of Deinococcus sp. strain 17bor-2.</title>
        <authorList>
            <person name="Srinivasan S."/>
        </authorList>
    </citation>
    <scope>NUCLEOTIDE SEQUENCE [LARGE SCALE GENOMIC DNA]</scope>
    <source>
        <strain evidence="3 4">17bor-2</strain>
    </source>
</reference>
<sequence length="323" mass="33450">MPSSSLLAPIQFGALTLALTSGLAQASEREVSLNVPGAELHATLSLPDGAARPPVALILAGSGPTDRNGNSVAGVQTDVYTKLSAALNAAGVATLRADKRGVGQSVPADRREEALTFGDYVNDASAWINWLKADDTLGSVAVIGHSEGALTGLAAALKAPVSAYVSIAGAGENIADTLKRQLQGNANLPPDLFREASQAIDTLRSGQRVESVSAPLMALLRPSVQPYLISWMQLDPAALLAQLQVPALIVQGGRDLQVSVQDARRLAAAQPAAQLALIETMNHVLVDAPEDAAGNIATYSQPALPLNPALVQTLTSFLQRALK</sequence>
<proteinExistence type="predicted"/>
<evidence type="ECO:0000256" key="1">
    <source>
        <dbReference type="SAM" id="SignalP"/>
    </source>
</evidence>
<keyword evidence="1" id="KW-0732">Signal</keyword>
<evidence type="ECO:0000313" key="4">
    <source>
        <dbReference type="Proteomes" id="UP000245368"/>
    </source>
</evidence>
<feature type="chain" id="PRO_5016241450" evidence="1">
    <location>
        <begin position="27"/>
        <end position="323"/>
    </location>
</feature>
<dbReference type="KEGG" id="dez:DKM44_12190"/>
<dbReference type="Pfam" id="PF12146">
    <property type="entry name" value="Hydrolase_4"/>
    <property type="match status" value="1"/>
</dbReference>